<organism evidence="1 2">
    <name type="scientific">Nocardia arthritidis</name>
    <dbReference type="NCBI Taxonomy" id="228602"/>
    <lineage>
        <taxon>Bacteria</taxon>
        <taxon>Bacillati</taxon>
        <taxon>Actinomycetota</taxon>
        <taxon>Actinomycetes</taxon>
        <taxon>Mycobacteriales</taxon>
        <taxon>Nocardiaceae</taxon>
        <taxon>Nocardia</taxon>
    </lineage>
</organism>
<name>A0A6G9YLD5_9NOCA</name>
<accession>A0A6G9YLD5</accession>
<sequence>MISSRRAALRTGRKLLHIALTAGVMLLPVILDQQNAAAEPGVVTEWTTVPSSIPEARLTDSMIARAPRESNTAPWRVRADGFVVWFSGADPKDRNLLTPALDYDATLLGKVSWFAHYQSDLGPYNELAGVLNYGRTGGAHMTIPFLPVDSGVSMRSARERWAMPKTLAEFSGGVPAPGKTISARGAGWEVSITSKLRGTRIPVIQLAGLVQAPGFLSIEQQLADGRVVQSRRVGIDGYAPAVELLEVEVSTKGSDQLRQLIPSGKFLGAYVPAANFDLLSGDFR</sequence>
<gene>
    <name evidence="1" type="ORF">F5544_30895</name>
</gene>
<dbReference type="EMBL" id="CP046172">
    <property type="protein sequence ID" value="QIS14022.1"/>
    <property type="molecule type" value="Genomic_DNA"/>
</dbReference>
<keyword evidence="2" id="KW-1185">Reference proteome</keyword>
<reference evidence="1 2" key="1">
    <citation type="journal article" date="2019" name="ACS Chem. Biol.">
        <title>Identification and Mobilization of a Cryptic Antibiotic Biosynthesis Gene Locus from a Human-Pathogenic Nocardia Isolate.</title>
        <authorList>
            <person name="Herisse M."/>
            <person name="Ishida K."/>
            <person name="Porter J.L."/>
            <person name="Howden B."/>
            <person name="Hertweck C."/>
            <person name="Stinear T.P."/>
            <person name="Pidot S.J."/>
        </authorList>
    </citation>
    <scope>NUCLEOTIDE SEQUENCE [LARGE SCALE GENOMIC DNA]</scope>
    <source>
        <strain evidence="1 2">AUSMDU00012717</strain>
    </source>
</reference>
<evidence type="ECO:0008006" key="3">
    <source>
        <dbReference type="Google" id="ProtNLM"/>
    </source>
</evidence>
<dbReference type="KEGG" id="nah:F5544_30895"/>
<dbReference type="InterPro" id="IPR023375">
    <property type="entry name" value="ADC_dom_sf"/>
</dbReference>
<dbReference type="AlphaFoldDB" id="A0A6G9YLD5"/>
<protein>
    <recommendedName>
        <fullName evidence="3">Acetoacetate decarboxylase</fullName>
    </recommendedName>
</protein>
<dbReference type="RefSeq" id="WP_167476482.1">
    <property type="nucleotide sequence ID" value="NZ_CP046172.1"/>
</dbReference>
<dbReference type="SUPFAM" id="SSF160104">
    <property type="entry name" value="Acetoacetate decarboxylase-like"/>
    <property type="match status" value="1"/>
</dbReference>
<dbReference type="Gene3D" id="2.40.400.10">
    <property type="entry name" value="Acetoacetate decarboxylase-like"/>
    <property type="match status" value="1"/>
</dbReference>
<proteinExistence type="predicted"/>
<evidence type="ECO:0000313" key="1">
    <source>
        <dbReference type="EMBL" id="QIS14022.1"/>
    </source>
</evidence>
<dbReference type="Proteomes" id="UP000503540">
    <property type="component" value="Chromosome"/>
</dbReference>
<evidence type="ECO:0000313" key="2">
    <source>
        <dbReference type="Proteomes" id="UP000503540"/>
    </source>
</evidence>